<keyword evidence="5" id="KW-0677">Repeat</keyword>
<feature type="transmembrane region" description="Helical" evidence="15">
    <location>
        <begin position="680"/>
        <end position="706"/>
    </location>
</feature>
<dbReference type="PROSITE" id="PS00109">
    <property type="entry name" value="PROTEIN_KINASE_TYR"/>
    <property type="match status" value="1"/>
</dbReference>
<dbReference type="InterPro" id="IPR013783">
    <property type="entry name" value="Ig-like_fold"/>
</dbReference>
<evidence type="ECO:0000256" key="3">
    <source>
        <dbReference type="ARBA" id="ARBA00022679"/>
    </source>
</evidence>
<dbReference type="PROSITE" id="PS00107">
    <property type="entry name" value="PROTEIN_KINASE_ATP"/>
    <property type="match status" value="1"/>
</dbReference>
<evidence type="ECO:0000256" key="8">
    <source>
        <dbReference type="ARBA" id="ARBA00022840"/>
    </source>
</evidence>
<dbReference type="PROSITE" id="PS50853">
    <property type="entry name" value="FN3"/>
    <property type="match status" value="2"/>
</dbReference>
<name>A0AA35RXV8_GEOBA</name>
<organism evidence="19 20">
    <name type="scientific">Geodia barretti</name>
    <name type="common">Barrett's horny sponge</name>
    <dbReference type="NCBI Taxonomy" id="519541"/>
    <lineage>
        <taxon>Eukaryota</taxon>
        <taxon>Metazoa</taxon>
        <taxon>Porifera</taxon>
        <taxon>Demospongiae</taxon>
        <taxon>Heteroscleromorpha</taxon>
        <taxon>Tetractinellida</taxon>
        <taxon>Astrophorina</taxon>
        <taxon>Geodiidae</taxon>
        <taxon>Geodia</taxon>
    </lineage>
</organism>
<accession>A0AA35RXV8</accession>
<gene>
    <name evidence="19" type="ORF">GBAR_LOCUS11541</name>
</gene>
<evidence type="ECO:0000313" key="19">
    <source>
        <dbReference type="EMBL" id="CAI8019162.1"/>
    </source>
</evidence>
<dbReference type="CDD" id="cd00185">
    <property type="entry name" value="TNFRSF"/>
    <property type="match status" value="1"/>
</dbReference>
<keyword evidence="20" id="KW-1185">Reference proteome</keyword>
<dbReference type="InterPro" id="IPR036116">
    <property type="entry name" value="FN3_sf"/>
</dbReference>
<dbReference type="PROSITE" id="PS51550">
    <property type="entry name" value="EPH_LBD"/>
    <property type="match status" value="1"/>
</dbReference>
<protein>
    <recommendedName>
        <fullName evidence="2">receptor protein-tyrosine kinase</fullName>
        <ecNumber evidence="2">2.7.10.1</ecNumber>
    </recommendedName>
</protein>
<dbReference type="InterPro" id="IPR001090">
    <property type="entry name" value="Ephrin_rcpt_lig-bd_dom"/>
</dbReference>
<dbReference type="InterPro" id="IPR003961">
    <property type="entry name" value="FN3_dom"/>
</dbReference>
<comment type="caution">
    <text evidence="19">The sequence shown here is derived from an EMBL/GenBank/DDBJ whole genome shotgun (WGS) entry which is preliminary data.</text>
</comment>
<dbReference type="EC" id="2.7.10.1" evidence="2"/>
<evidence type="ECO:0000256" key="9">
    <source>
        <dbReference type="ARBA" id="ARBA00022989"/>
    </source>
</evidence>
<keyword evidence="11" id="KW-0829">Tyrosine-protein kinase</keyword>
<dbReference type="InterPro" id="IPR008979">
    <property type="entry name" value="Galactose-bd-like_sf"/>
</dbReference>
<dbReference type="CDD" id="cd00063">
    <property type="entry name" value="FN3"/>
    <property type="match status" value="2"/>
</dbReference>
<dbReference type="Gene3D" id="2.10.50.10">
    <property type="entry name" value="Tumor Necrosis Factor Receptor, subunit A, domain 2"/>
    <property type="match status" value="1"/>
</dbReference>
<dbReference type="PANTHER" id="PTHR46877">
    <property type="entry name" value="EPH RECEPTOR A5"/>
    <property type="match status" value="1"/>
</dbReference>
<keyword evidence="7" id="KW-0418">Kinase</keyword>
<dbReference type="InterPro" id="IPR009030">
    <property type="entry name" value="Growth_fac_rcpt_cys_sf"/>
</dbReference>
<dbReference type="PROSITE" id="PS50011">
    <property type="entry name" value="PROTEIN_KINASE_DOM"/>
    <property type="match status" value="1"/>
</dbReference>
<dbReference type="InterPro" id="IPR008266">
    <property type="entry name" value="Tyr_kinase_AS"/>
</dbReference>
<dbReference type="Gene3D" id="3.30.200.20">
    <property type="entry name" value="Phosphorylase Kinase, domain 1"/>
    <property type="match status" value="1"/>
</dbReference>
<dbReference type="InterPro" id="IPR020635">
    <property type="entry name" value="Tyr_kinase_cat_dom"/>
</dbReference>
<reference evidence="19" key="1">
    <citation type="submission" date="2023-03" db="EMBL/GenBank/DDBJ databases">
        <authorList>
            <person name="Steffen K."/>
            <person name="Cardenas P."/>
        </authorList>
    </citation>
    <scope>NUCLEOTIDE SEQUENCE</scope>
</reference>
<dbReference type="FunFam" id="2.10.50.10:FF:000001">
    <property type="entry name" value="Ephrin type-A receptor 5"/>
    <property type="match status" value="1"/>
</dbReference>
<keyword evidence="12 19" id="KW-0675">Receptor</keyword>
<dbReference type="EMBL" id="CASHTH010001730">
    <property type="protein sequence ID" value="CAI8019162.1"/>
    <property type="molecule type" value="Genomic_DNA"/>
</dbReference>
<dbReference type="InterPro" id="IPR011009">
    <property type="entry name" value="Kinase-like_dom_sf"/>
</dbReference>
<dbReference type="SUPFAM" id="SSF57184">
    <property type="entry name" value="Growth factor receptor domain"/>
    <property type="match status" value="1"/>
</dbReference>
<evidence type="ECO:0000259" key="17">
    <source>
        <dbReference type="PROSITE" id="PS50853"/>
    </source>
</evidence>
<evidence type="ECO:0000256" key="14">
    <source>
        <dbReference type="SAM" id="MobiDB-lite"/>
    </source>
</evidence>
<feature type="domain" description="Fibronectin type-III" evidence="17">
    <location>
        <begin position="474"/>
        <end position="575"/>
    </location>
</feature>
<dbReference type="InterPro" id="IPR000719">
    <property type="entry name" value="Prot_kinase_dom"/>
</dbReference>
<dbReference type="SMART" id="SM01411">
    <property type="entry name" value="Ephrin_rec_like"/>
    <property type="match status" value="1"/>
</dbReference>
<dbReference type="AlphaFoldDB" id="A0AA35RXV8"/>
<feature type="region of interest" description="Disordered" evidence="14">
    <location>
        <begin position="722"/>
        <end position="750"/>
    </location>
</feature>
<dbReference type="FunFam" id="1.10.510.10:FF:000667">
    <property type="entry name" value="Tyrosine-protein kinase receptor"/>
    <property type="match status" value="1"/>
</dbReference>
<dbReference type="GO" id="GO:0005886">
    <property type="term" value="C:plasma membrane"/>
    <property type="evidence" value="ECO:0007669"/>
    <property type="project" value="TreeGrafter"/>
</dbReference>
<dbReference type="Gene3D" id="2.60.40.1770">
    <property type="entry name" value="ephrin a2 ectodomain"/>
    <property type="match status" value="1"/>
</dbReference>
<dbReference type="InterPro" id="IPR001245">
    <property type="entry name" value="Ser-Thr/Tyr_kinase_cat_dom"/>
</dbReference>
<keyword evidence="9 15" id="KW-1133">Transmembrane helix</keyword>
<dbReference type="GO" id="GO:0005524">
    <property type="term" value="F:ATP binding"/>
    <property type="evidence" value="ECO:0007669"/>
    <property type="project" value="UniProtKB-UniRule"/>
</dbReference>
<dbReference type="SUPFAM" id="SSF56112">
    <property type="entry name" value="Protein kinase-like (PK-like)"/>
    <property type="match status" value="1"/>
</dbReference>
<dbReference type="Pfam" id="PF00041">
    <property type="entry name" value="fn3"/>
    <property type="match status" value="2"/>
</dbReference>
<dbReference type="Gene3D" id="1.10.510.10">
    <property type="entry name" value="Transferase(Phosphotransferase) domain 1"/>
    <property type="match status" value="1"/>
</dbReference>
<evidence type="ECO:0000256" key="6">
    <source>
        <dbReference type="ARBA" id="ARBA00022741"/>
    </source>
</evidence>
<evidence type="ECO:0000256" key="10">
    <source>
        <dbReference type="ARBA" id="ARBA00023136"/>
    </source>
</evidence>
<keyword evidence="8 13" id="KW-0067">ATP-binding</keyword>
<keyword evidence="10 15" id="KW-0472">Membrane</keyword>
<evidence type="ECO:0000256" key="1">
    <source>
        <dbReference type="ARBA" id="ARBA00004479"/>
    </source>
</evidence>
<evidence type="ECO:0000256" key="13">
    <source>
        <dbReference type="PROSITE-ProRule" id="PRU10141"/>
    </source>
</evidence>
<dbReference type="CDD" id="cd00192">
    <property type="entry name" value="PTKc"/>
    <property type="match status" value="1"/>
</dbReference>
<dbReference type="GO" id="GO:0005005">
    <property type="term" value="F:transmembrane-ephrin receptor activity"/>
    <property type="evidence" value="ECO:0007669"/>
    <property type="project" value="TreeGrafter"/>
</dbReference>
<dbReference type="Pfam" id="PF07714">
    <property type="entry name" value="PK_Tyr_Ser-Thr"/>
    <property type="match status" value="1"/>
</dbReference>
<dbReference type="SUPFAM" id="SSF49265">
    <property type="entry name" value="Fibronectin type III"/>
    <property type="match status" value="1"/>
</dbReference>
<evidence type="ECO:0000256" key="15">
    <source>
        <dbReference type="SAM" id="Phobius"/>
    </source>
</evidence>
<keyword evidence="3" id="KW-0808">Transferase</keyword>
<evidence type="ECO:0000259" key="18">
    <source>
        <dbReference type="PROSITE" id="PS51550"/>
    </source>
</evidence>
<proteinExistence type="predicted"/>
<dbReference type="Gene3D" id="2.60.40.10">
    <property type="entry name" value="Immunoglobulins"/>
    <property type="match status" value="2"/>
</dbReference>
<evidence type="ECO:0000256" key="5">
    <source>
        <dbReference type="ARBA" id="ARBA00022737"/>
    </source>
</evidence>
<feature type="binding site" evidence="13">
    <location>
        <position position="57"/>
    </location>
    <ligand>
        <name>ATP</name>
        <dbReference type="ChEBI" id="CHEBI:30616"/>
    </ligand>
</feature>
<comment type="subcellular location">
    <subcellularLocation>
        <location evidence="1">Membrane</location>
        <topology evidence="1">Single-pass type I membrane protein</topology>
    </subcellularLocation>
</comment>
<evidence type="ECO:0000256" key="2">
    <source>
        <dbReference type="ARBA" id="ARBA00011902"/>
    </source>
</evidence>
<evidence type="ECO:0000256" key="11">
    <source>
        <dbReference type="ARBA" id="ARBA00023137"/>
    </source>
</evidence>
<feature type="domain" description="Protein kinase" evidence="16">
    <location>
        <begin position="24"/>
        <end position="387"/>
    </location>
</feature>
<dbReference type="PRINTS" id="PR00109">
    <property type="entry name" value="TYRKINASE"/>
</dbReference>
<evidence type="ECO:0000256" key="7">
    <source>
        <dbReference type="ARBA" id="ARBA00022777"/>
    </source>
</evidence>
<dbReference type="InterPro" id="IPR050449">
    <property type="entry name" value="Ephrin_rcpt_TKs"/>
</dbReference>
<evidence type="ECO:0000313" key="20">
    <source>
        <dbReference type="Proteomes" id="UP001174909"/>
    </source>
</evidence>
<dbReference type="InterPro" id="IPR017441">
    <property type="entry name" value="Protein_kinase_ATP_BS"/>
</dbReference>
<keyword evidence="4 15" id="KW-0812">Transmembrane</keyword>
<dbReference type="SMART" id="SM00060">
    <property type="entry name" value="FN3"/>
    <property type="match status" value="2"/>
</dbReference>
<evidence type="ECO:0000256" key="12">
    <source>
        <dbReference type="ARBA" id="ARBA00023170"/>
    </source>
</evidence>
<feature type="domain" description="Fibronectin type-III" evidence="17">
    <location>
        <begin position="576"/>
        <end position="668"/>
    </location>
</feature>
<sequence length="750" mass="81543">MPDPVMKLSRQMSDEGLFVPQSSITIQNVIGEGQFGIVYKALLHNWKGYIRDVVAAKTLKGLFSSNDVQHLAEESKKMARFDHPNVMKLIGVSLSMDTIPFLLMPFMANGSLLSYLRKNRPELTVKNDMTELITENGSRLLSMCLQIAKGMEYLASKKFVHRDLAARNCMIDLNNVIKVADFGLSEDIYARNYFRQGGRQEENGEGAVKLPVKWMALESLNDGVFSEKSDVHINTVLPGGGGERLRKVTVQFEGTLNGCDISRQCRQSFKLYKWETSAIDRNGATNTNNYVRVDRVSPDVTSGDMPFVDYYDIELRTTGSFYLGVVDLSTCVTLTRILVLYYVCPEETSELISRPEAIESQSLEDSPSVEGECVENSSTESGANPILICGPRGQWNVIKPCLCNPGYQLDSSQDQCSECPEGTFSSGLGNGPCETCPANSEGTGTSLSLCPCLQDYYRAPYEGPSVPCTQSPGRPSDLRVSNVTNTSSVLSWSPPDNGGGRPLYEIVYTVTATDRGGSGGERVVVSEVNDTETIVTGLTPGVLYTFSVSAENDVSSQDNNINARSLSTTTNTQEGVGGTVTEFVVEPNGVLSWSSPVPPNGVILYYNVIISTADSGQLVTRVEELDVLTIDVSNYGEINMDYNVTVQAVTSVGGGDFSSPVTVSLREPSTDSKSDPPVTAIAVTIIVVIIVFFAIIVASLVAYICWTKTKMKNINIVQTSSSGVKKSDMPGPPMELSQQTSEDELETNKA</sequence>
<dbReference type="SUPFAM" id="SSF49785">
    <property type="entry name" value="Galactose-binding domain-like"/>
    <property type="match status" value="1"/>
</dbReference>
<evidence type="ECO:0000256" key="4">
    <source>
        <dbReference type="ARBA" id="ARBA00022692"/>
    </source>
</evidence>
<feature type="compositionally biased region" description="Acidic residues" evidence="14">
    <location>
        <begin position="741"/>
        <end position="750"/>
    </location>
</feature>
<dbReference type="Gene3D" id="2.60.120.260">
    <property type="entry name" value="Galactose-binding domain-like"/>
    <property type="match status" value="1"/>
</dbReference>
<feature type="region of interest" description="Disordered" evidence="14">
    <location>
        <begin position="358"/>
        <end position="378"/>
    </location>
</feature>
<evidence type="ECO:0000259" key="16">
    <source>
        <dbReference type="PROSITE" id="PS50011"/>
    </source>
</evidence>
<dbReference type="SMART" id="SM00219">
    <property type="entry name" value="TyrKc"/>
    <property type="match status" value="1"/>
</dbReference>
<feature type="domain" description="Eph LBD" evidence="18">
    <location>
        <begin position="169"/>
        <end position="349"/>
    </location>
</feature>
<keyword evidence="6 13" id="KW-0547">Nucleotide-binding</keyword>
<dbReference type="Proteomes" id="UP001174909">
    <property type="component" value="Unassembled WGS sequence"/>
</dbReference>
<dbReference type="PANTHER" id="PTHR46877:SF14">
    <property type="entry name" value="RECEPTOR PROTEIN-TYROSINE KINASE"/>
    <property type="match status" value="1"/>
</dbReference>